<reference evidence="1 2" key="1">
    <citation type="submission" date="2019-01" db="EMBL/GenBank/DDBJ databases">
        <title>Sequencing of cultivated peanut Arachis hypogaea provides insights into genome evolution and oil improvement.</title>
        <authorList>
            <person name="Chen X."/>
        </authorList>
    </citation>
    <scope>NUCLEOTIDE SEQUENCE [LARGE SCALE GENOMIC DNA]</scope>
    <source>
        <strain evidence="2">cv. Fuhuasheng</strain>
        <tissue evidence="1">Leaves</tissue>
    </source>
</reference>
<sequence length="208" mass="23975">MVTIMNPMTADHATKFDCLARQVERIAQIVDYDEGKRQNTRGNYEDFENLCQNENDALKGRENPQSRCYVSLPESEVVKVAIVGLEFYMRRKLLNVHVPNLAERVRQVEILKKEKEKYQIFDVLLRDKQLVLPEGRILLSVKDLKGNLIAIMKCQLKFDDAKKEMKVDSDPFDSRASFAEPDFGVNMVGMPYDFDMTLGDFKSNVQSV</sequence>
<dbReference type="Proteomes" id="UP000289738">
    <property type="component" value="Chromosome A10"/>
</dbReference>
<proteinExistence type="predicted"/>
<organism evidence="1 2">
    <name type="scientific">Arachis hypogaea</name>
    <name type="common">Peanut</name>
    <dbReference type="NCBI Taxonomy" id="3818"/>
    <lineage>
        <taxon>Eukaryota</taxon>
        <taxon>Viridiplantae</taxon>
        <taxon>Streptophyta</taxon>
        <taxon>Embryophyta</taxon>
        <taxon>Tracheophyta</taxon>
        <taxon>Spermatophyta</taxon>
        <taxon>Magnoliopsida</taxon>
        <taxon>eudicotyledons</taxon>
        <taxon>Gunneridae</taxon>
        <taxon>Pentapetalae</taxon>
        <taxon>rosids</taxon>
        <taxon>fabids</taxon>
        <taxon>Fabales</taxon>
        <taxon>Fabaceae</taxon>
        <taxon>Papilionoideae</taxon>
        <taxon>50 kb inversion clade</taxon>
        <taxon>dalbergioids sensu lato</taxon>
        <taxon>Dalbergieae</taxon>
        <taxon>Pterocarpus clade</taxon>
        <taxon>Arachis</taxon>
    </lineage>
</organism>
<evidence type="ECO:0000313" key="1">
    <source>
        <dbReference type="EMBL" id="RYR34529.1"/>
    </source>
</evidence>
<comment type="caution">
    <text evidence="1">The sequence shown here is derived from an EMBL/GenBank/DDBJ whole genome shotgun (WGS) entry which is preliminary data.</text>
</comment>
<gene>
    <name evidence="1" type="ORF">Ahy_A10g049474</name>
</gene>
<dbReference type="AlphaFoldDB" id="A0A445B778"/>
<evidence type="ECO:0000313" key="2">
    <source>
        <dbReference type="Proteomes" id="UP000289738"/>
    </source>
</evidence>
<accession>A0A445B778</accession>
<dbReference type="EMBL" id="SDMP01000010">
    <property type="protein sequence ID" value="RYR34529.1"/>
    <property type="molecule type" value="Genomic_DNA"/>
</dbReference>
<keyword evidence="2" id="KW-1185">Reference proteome</keyword>
<name>A0A445B778_ARAHY</name>
<protein>
    <submittedName>
        <fullName evidence="1">Uncharacterized protein</fullName>
    </submittedName>
</protein>